<name>A0A1E7QL26_WOLPI</name>
<dbReference type="Gene3D" id="3.40.50.720">
    <property type="entry name" value="NAD(P)-binding Rossmann-like Domain"/>
    <property type="match status" value="1"/>
</dbReference>
<dbReference type="SMART" id="SM00859">
    <property type="entry name" value="Semialdhyde_dh"/>
    <property type="match status" value="1"/>
</dbReference>
<evidence type="ECO:0000256" key="4">
    <source>
        <dbReference type="PIRSR" id="PIRSR000148-1"/>
    </source>
</evidence>
<dbReference type="PANTHER" id="PTHR46718">
    <property type="entry name" value="ASPARTATE-SEMIALDEHYDE DEHYDROGENASE"/>
    <property type="match status" value="1"/>
</dbReference>
<dbReference type="Pfam" id="PF01118">
    <property type="entry name" value="Semialdhyde_dh"/>
    <property type="match status" value="1"/>
</dbReference>
<dbReference type="GO" id="GO:0046983">
    <property type="term" value="F:protein dimerization activity"/>
    <property type="evidence" value="ECO:0007669"/>
    <property type="project" value="InterPro"/>
</dbReference>
<accession>A0A1E7QL26</accession>
<dbReference type="Pfam" id="PF02774">
    <property type="entry name" value="Semialdhyde_dhC"/>
    <property type="match status" value="1"/>
</dbReference>
<dbReference type="PANTHER" id="PTHR46718:SF1">
    <property type="entry name" value="ASPARTATE-SEMIALDEHYDE DEHYDROGENASE"/>
    <property type="match status" value="1"/>
</dbReference>
<feature type="domain" description="Semialdehyde dehydrogenase NAD-binding" evidence="5">
    <location>
        <begin position="4"/>
        <end position="128"/>
    </location>
</feature>
<dbReference type="GO" id="GO:0051287">
    <property type="term" value="F:NAD binding"/>
    <property type="evidence" value="ECO:0007669"/>
    <property type="project" value="InterPro"/>
</dbReference>
<dbReference type="InterPro" id="IPR051823">
    <property type="entry name" value="ASADH-related"/>
</dbReference>
<dbReference type="NCBIfam" id="NF006416">
    <property type="entry name" value="PRK08664.1"/>
    <property type="match status" value="1"/>
</dbReference>
<keyword evidence="7" id="KW-1185">Reference proteome</keyword>
<proteinExistence type="inferred from homology"/>
<dbReference type="InterPro" id="IPR000534">
    <property type="entry name" value="Semialdehyde_DH_NAD-bd"/>
</dbReference>
<dbReference type="NCBIfam" id="TIGR00978">
    <property type="entry name" value="asd_EA"/>
    <property type="match status" value="1"/>
</dbReference>
<evidence type="ECO:0000256" key="3">
    <source>
        <dbReference type="ARBA" id="ARBA00023002"/>
    </source>
</evidence>
<dbReference type="InterPro" id="IPR012280">
    <property type="entry name" value="Semialdhyde_DH_dimer_dom"/>
</dbReference>
<dbReference type="PIRSF" id="PIRSF000148">
    <property type="entry name" value="ASA_dh"/>
    <property type="match status" value="1"/>
</dbReference>
<evidence type="ECO:0000256" key="1">
    <source>
        <dbReference type="ARBA" id="ARBA00010584"/>
    </source>
</evidence>
<dbReference type="Proteomes" id="UP000175679">
    <property type="component" value="Unassembled WGS sequence"/>
</dbReference>
<protein>
    <submittedName>
        <fullName evidence="6">Aspartate-semialdehyde dehydrogenase</fullName>
    </submittedName>
</protein>
<dbReference type="CDD" id="cd02315">
    <property type="entry name" value="ScASADH_like_N"/>
    <property type="match status" value="1"/>
</dbReference>
<evidence type="ECO:0000313" key="6">
    <source>
        <dbReference type="EMBL" id="OEY86914.1"/>
    </source>
</evidence>
<sequence length="328" mass="36035">MSISVALLAATGMVGQKVIALLQNSSHFKITELAASERCIGKEYNKVCEWREPLIPLPVYVGAMKLKPVTEVVSEFVISCLPSDVAEEVEFKLSSGGKIIFSNAAAFRMHKNVPLLIPEINFSHLSLLKQQKTLGKIITNPNCAAVGAALALAPLMSLGTIEHVSIITLQSTSGAGYPGVSSLDLIGNVIPYIEDEASKITEEIKKILGGVNTYADFTVTTNVFRVPVLYGHFITLHVKFKHSIATKTAMEEYNNWNAKFDDLFVFHEREDRPQPIRDLTHDDMRVHIGHLKHGETNDILSLVVLSHNLVRGAAGAVIANMNAYLRFM</sequence>
<reference evidence="6 7" key="1">
    <citation type="submission" date="2016-09" db="EMBL/GenBank/DDBJ databases">
        <title>Genomic evidence for plant-parasitic nematodes as the earliest Wolbachia hosts.</title>
        <authorList>
            <person name="Brown A.M."/>
            <person name="Wasala S.K."/>
            <person name="Howe D.K."/>
            <person name="Peetz A.B."/>
            <person name="Zasada I.A."/>
            <person name="Denver D.R."/>
        </authorList>
    </citation>
    <scope>NUCLEOTIDE SEQUENCE [LARGE SCALE GENOMIC DNA]</scope>
    <source>
        <strain evidence="7">wPpe</strain>
    </source>
</reference>
<dbReference type="SUPFAM" id="SSF51735">
    <property type="entry name" value="NAD(P)-binding Rossmann-fold domains"/>
    <property type="match status" value="1"/>
</dbReference>
<dbReference type="GO" id="GO:0004073">
    <property type="term" value="F:aspartate-semialdehyde dehydrogenase activity"/>
    <property type="evidence" value="ECO:0007669"/>
    <property type="project" value="TreeGrafter"/>
</dbReference>
<evidence type="ECO:0000313" key="7">
    <source>
        <dbReference type="Proteomes" id="UP000175679"/>
    </source>
</evidence>
<organism evidence="6 7">
    <name type="scientific">Wolbachia pipientis</name>
    <dbReference type="NCBI Taxonomy" id="955"/>
    <lineage>
        <taxon>Bacteria</taxon>
        <taxon>Pseudomonadati</taxon>
        <taxon>Pseudomonadota</taxon>
        <taxon>Alphaproteobacteria</taxon>
        <taxon>Rickettsiales</taxon>
        <taxon>Anaplasmataceae</taxon>
        <taxon>Wolbachieae</taxon>
        <taxon>Wolbachia</taxon>
    </lineage>
</organism>
<dbReference type="RefSeq" id="WP_070064566.1">
    <property type="nucleotide sequence ID" value="NZ_MJMG01000001.1"/>
</dbReference>
<evidence type="ECO:0000259" key="5">
    <source>
        <dbReference type="SMART" id="SM00859"/>
    </source>
</evidence>
<comment type="caution">
    <text evidence="6">The sequence shown here is derived from an EMBL/GenBank/DDBJ whole genome shotgun (WGS) entry which is preliminary data.</text>
</comment>
<feature type="active site" description="Acyl-thioester intermediate" evidence="4">
    <location>
        <position position="143"/>
    </location>
</feature>
<dbReference type="SUPFAM" id="SSF55347">
    <property type="entry name" value="Glyceraldehyde-3-phosphate dehydrogenase-like, C-terminal domain"/>
    <property type="match status" value="1"/>
</dbReference>
<dbReference type="GO" id="GO:0009088">
    <property type="term" value="P:threonine biosynthetic process"/>
    <property type="evidence" value="ECO:0007669"/>
    <property type="project" value="UniProtKB-ARBA"/>
</dbReference>
<feature type="active site" description="Proton acceptor" evidence="4">
    <location>
        <position position="232"/>
    </location>
</feature>
<dbReference type="EMBL" id="MJMG01000001">
    <property type="protein sequence ID" value="OEY86914.1"/>
    <property type="molecule type" value="Genomic_DNA"/>
</dbReference>
<keyword evidence="3" id="KW-0560">Oxidoreductase</keyword>
<dbReference type="Gene3D" id="3.30.360.10">
    <property type="entry name" value="Dihydrodipicolinate Reductase, domain 2"/>
    <property type="match status" value="1"/>
</dbReference>
<keyword evidence="2" id="KW-0521">NADP</keyword>
<dbReference type="InterPro" id="IPR005676">
    <property type="entry name" value="Asp_semi-ald_DH_pep-lack"/>
</dbReference>
<dbReference type="CDD" id="cd18130">
    <property type="entry name" value="ASADH_C_arch_fung_like"/>
    <property type="match status" value="1"/>
</dbReference>
<dbReference type="GO" id="GO:0009086">
    <property type="term" value="P:methionine biosynthetic process"/>
    <property type="evidence" value="ECO:0007669"/>
    <property type="project" value="TreeGrafter"/>
</dbReference>
<gene>
    <name evidence="6" type="ORF">BIY23_00185</name>
</gene>
<comment type="similarity">
    <text evidence="1">Belongs to the aspartate-semialdehyde dehydrogenase family.</text>
</comment>
<evidence type="ECO:0000256" key="2">
    <source>
        <dbReference type="ARBA" id="ARBA00022857"/>
    </source>
</evidence>
<dbReference type="OrthoDB" id="9805684at2"/>
<dbReference type="AlphaFoldDB" id="A0A1E7QL26"/>
<dbReference type="InterPro" id="IPR036291">
    <property type="entry name" value="NAD(P)-bd_dom_sf"/>
</dbReference>
<dbReference type="GO" id="GO:0050661">
    <property type="term" value="F:NADP binding"/>
    <property type="evidence" value="ECO:0007669"/>
    <property type="project" value="InterPro"/>
</dbReference>